<dbReference type="Gene3D" id="2.130.10.10">
    <property type="entry name" value="YVTN repeat-like/Quinoprotein amine dehydrogenase"/>
    <property type="match status" value="2"/>
</dbReference>
<accession>A0A8I6REI5</accession>
<evidence type="ECO:0000256" key="2">
    <source>
        <dbReference type="ARBA" id="ARBA00004496"/>
    </source>
</evidence>
<dbReference type="GO" id="GO:0005634">
    <property type="term" value="C:nucleus"/>
    <property type="evidence" value="ECO:0007669"/>
    <property type="project" value="UniProtKB-SubCell"/>
</dbReference>
<feature type="domain" description="DDB1- and CUL4-associated factor 12 beta-propeller" evidence="11">
    <location>
        <begin position="102"/>
        <end position="458"/>
    </location>
</feature>
<dbReference type="RefSeq" id="XP_014244647.1">
    <property type="nucleotide sequence ID" value="XM_014389161.2"/>
</dbReference>
<sequence>MASTVRKPVYGKRPPCSYQGRLEERILKACALRLEKSRKPEKPEDFICYTDSDEEEDTPASQQKILNTSFSIVDYIRSREMGLKESRTFNRDYGSRHILAHDMFREHPISLNNMNKVFCSQWLSDRQVVFGTKCNKLMVYDVVTERIDQIPSLNGKRETNLDAPQADSFHGIHAVQINPSHTLLASGAKNSNEIAVYRLPTLDPVCVGQGAHRDWVLDLCWLDDKFLVSGSTDTRLALWKFDEENTYLLEDSLPCYLFVDALDVRECKYAQKIRALAFNNVKRELAALSLNGYIHIWDVERFRQKLSRKLPSCQDNVCMAVQNTGALYAIGCKSYTLLLDSRTLQPVKKIPSRYSGCGIRSASFQSNILTIGTGVGMIMFYDLRAGKYLESSINSSRTVILKSSRGYVFPDEELMDGFHQVKYTPAIYTHCYDFSGTRLFSAGGPLPANIYGNYAGLWQ</sequence>
<evidence type="ECO:0000256" key="4">
    <source>
        <dbReference type="ARBA" id="ARBA00022490"/>
    </source>
</evidence>
<keyword evidence="7" id="KW-0833">Ubl conjugation pathway</keyword>
<dbReference type="InterPro" id="IPR051191">
    <property type="entry name" value="DCAF12"/>
</dbReference>
<dbReference type="CTD" id="25853"/>
<comment type="pathway">
    <text evidence="3">Protein modification; protein ubiquitination.</text>
</comment>
<keyword evidence="4" id="KW-0963">Cytoplasm</keyword>
<dbReference type="InterPro" id="IPR015943">
    <property type="entry name" value="WD40/YVTN_repeat-like_dom_sf"/>
</dbReference>
<reference evidence="12" key="1">
    <citation type="submission" date="2022-01" db="UniProtKB">
        <authorList>
            <consortium name="EnsemblMetazoa"/>
        </authorList>
    </citation>
    <scope>IDENTIFICATION</scope>
</reference>
<dbReference type="OMA" id="GGEQYGW"/>
<comment type="subcellular location">
    <subcellularLocation>
        <location evidence="2">Cytoplasm</location>
    </subcellularLocation>
    <subcellularLocation>
        <location evidence="1">Nucleus</location>
    </subcellularLocation>
</comment>
<keyword evidence="13" id="KW-1185">Reference proteome</keyword>
<proteinExistence type="inferred from homology"/>
<feature type="repeat" description="WD" evidence="10">
    <location>
        <begin position="209"/>
        <end position="249"/>
    </location>
</feature>
<dbReference type="SUPFAM" id="SSF50978">
    <property type="entry name" value="WD40 repeat-like"/>
    <property type="match status" value="1"/>
</dbReference>
<dbReference type="GO" id="GO:0005737">
    <property type="term" value="C:cytoplasm"/>
    <property type="evidence" value="ECO:0007669"/>
    <property type="project" value="UniProtKB-SubCell"/>
</dbReference>
<evidence type="ECO:0000256" key="3">
    <source>
        <dbReference type="ARBA" id="ARBA00004906"/>
    </source>
</evidence>
<evidence type="ECO:0000256" key="10">
    <source>
        <dbReference type="PROSITE-ProRule" id="PRU00221"/>
    </source>
</evidence>
<dbReference type="EnsemblMetazoa" id="XM_014389161.2">
    <property type="protein sequence ID" value="XP_014244647.1"/>
    <property type="gene ID" value="LOC106663920"/>
</dbReference>
<organism evidence="12 13">
    <name type="scientific">Cimex lectularius</name>
    <name type="common">Bed bug</name>
    <name type="synonym">Acanthia lectularia</name>
    <dbReference type="NCBI Taxonomy" id="79782"/>
    <lineage>
        <taxon>Eukaryota</taxon>
        <taxon>Metazoa</taxon>
        <taxon>Ecdysozoa</taxon>
        <taxon>Arthropoda</taxon>
        <taxon>Hexapoda</taxon>
        <taxon>Insecta</taxon>
        <taxon>Pterygota</taxon>
        <taxon>Neoptera</taxon>
        <taxon>Paraneoptera</taxon>
        <taxon>Hemiptera</taxon>
        <taxon>Heteroptera</taxon>
        <taxon>Panheteroptera</taxon>
        <taxon>Cimicomorpha</taxon>
        <taxon>Cimicidae</taxon>
        <taxon>Cimex</taxon>
    </lineage>
</organism>
<evidence type="ECO:0000256" key="1">
    <source>
        <dbReference type="ARBA" id="ARBA00004123"/>
    </source>
</evidence>
<evidence type="ECO:0000256" key="6">
    <source>
        <dbReference type="ARBA" id="ARBA00022737"/>
    </source>
</evidence>
<evidence type="ECO:0000256" key="9">
    <source>
        <dbReference type="ARBA" id="ARBA00038022"/>
    </source>
</evidence>
<dbReference type="PANTHER" id="PTHR19860">
    <property type="entry name" value="DDB1- AND CUL4-ASSOCIATED FACTOR 12-RELATED"/>
    <property type="match status" value="1"/>
</dbReference>
<keyword evidence="5 10" id="KW-0853">WD repeat</keyword>
<dbReference type="SMART" id="SM00320">
    <property type="entry name" value="WD40"/>
    <property type="match status" value="3"/>
</dbReference>
<dbReference type="Proteomes" id="UP000494040">
    <property type="component" value="Unassembled WGS sequence"/>
</dbReference>
<evidence type="ECO:0000259" key="11">
    <source>
        <dbReference type="Pfam" id="PF23760"/>
    </source>
</evidence>
<evidence type="ECO:0000256" key="5">
    <source>
        <dbReference type="ARBA" id="ARBA00022574"/>
    </source>
</evidence>
<evidence type="ECO:0000313" key="13">
    <source>
        <dbReference type="Proteomes" id="UP000494040"/>
    </source>
</evidence>
<comment type="similarity">
    <text evidence="9">Belongs to the WD repeat DCAF12 family.</text>
</comment>
<dbReference type="GeneID" id="106663920"/>
<dbReference type="InterPro" id="IPR036322">
    <property type="entry name" value="WD40_repeat_dom_sf"/>
</dbReference>
<dbReference type="PROSITE" id="PS50082">
    <property type="entry name" value="WD_REPEATS_2"/>
    <property type="match status" value="1"/>
</dbReference>
<evidence type="ECO:0000256" key="8">
    <source>
        <dbReference type="ARBA" id="ARBA00023242"/>
    </source>
</evidence>
<evidence type="ECO:0000313" key="12">
    <source>
        <dbReference type="EnsemblMetazoa" id="XP_014244647.1"/>
    </source>
</evidence>
<keyword evidence="8" id="KW-0539">Nucleus</keyword>
<dbReference type="KEGG" id="clec:106663920"/>
<dbReference type="AlphaFoldDB" id="A0A8I6REI5"/>
<dbReference type="FunFam" id="2.130.10.10:FF:001037">
    <property type="entry name" value="Blast:DDB1-and CUL4-associated factor 12"/>
    <property type="match status" value="1"/>
</dbReference>
<dbReference type="InterPro" id="IPR001680">
    <property type="entry name" value="WD40_rpt"/>
</dbReference>
<dbReference type="Pfam" id="PF23760">
    <property type="entry name" value="Beta-prop_DCAF12"/>
    <property type="match status" value="1"/>
</dbReference>
<evidence type="ECO:0000256" key="7">
    <source>
        <dbReference type="ARBA" id="ARBA00022786"/>
    </source>
</evidence>
<dbReference type="OrthoDB" id="9610195at2759"/>
<dbReference type="PANTHER" id="PTHR19860:SF16">
    <property type="entry name" value="DDB1- AND CUL4-ASSOCIATED FACTOR 12"/>
    <property type="match status" value="1"/>
</dbReference>
<keyword evidence="6" id="KW-0677">Repeat</keyword>
<name>A0A8I6REI5_CIMLE</name>
<dbReference type="GO" id="GO:0080008">
    <property type="term" value="C:Cul4-RING E3 ubiquitin ligase complex"/>
    <property type="evidence" value="ECO:0007669"/>
    <property type="project" value="TreeGrafter"/>
</dbReference>
<dbReference type="InterPro" id="IPR056151">
    <property type="entry name" value="Beta-prop_DCAF12"/>
</dbReference>
<protein>
    <recommendedName>
        <fullName evidence="11">DDB1- and CUL4-associated factor 12 beta-propeller domain-containing protein</fullName>
    </recommendedName>
</protein>